<keyword evidence="3" id="KW-1185">Reference proteome</keyword>
<evidence type="ECO:0000313" key="3">
    <source>
        <dbReference type="Proteomes" id="UP000176998"/>
    </source>
</evidence>
<gene>
    <name evidence="2" type="ORF">CORC01_10907</name>
</gene>
<dbReference type="GeneID" id="34564044"/>
<evidence type="ECO:0000256" key="1">
    <source>
        <dbReference type="SAM" id="MobiDB-lite"/>
    </source>
</evidence>
<protein>
    <submittedName>
        <fullName evidence="2">Uncharacterized protein</fullName>
    </submittedName>
</protein>
<dbReference type="Proteomes" id="UP000176998">
    <property type="component" value="Unassembled WGS sequence"/>
</dbReference>
<dbReference type="EMBL" id="MJBS01000112">
    <property type="protein sequence ID" value="OHE93781.1"/>
    <property type="molecule type" value="Genomic_DNA"/>
</dbReference>
<dbReference type="AlphaFoldDB" id="A0A1G4AXC1"/>
<name>A0A1G4AXC1_9PEZI</name>
<dbReference type="RefSeq" id="XP_022470945.1">
    <property type="nucleotide sequence ID" value="XM_022622534.1"/>
</dbReference>
<sequence length="165" mass="18615">MGAYDALGRKAATLKFDSVKAHTESARSADCRWRTTASVAREEQLMAENEELGGQVESKATLFRVSEQKIRDLERELKRLRSQTGVPRTVLPADDPFGSSNTTPDGVDFGNNDASNCRVVLLSDAETMAKAFEVPRLQETANFGYEFHHMLPRKNEQRPMYQRYV</sequence>
<organism evidence="2 3">
    <name type="scientific">Colletotrichum orchidophilum</name>
    <dbReference type="NCBI Taxonomy" id="1209926"/>
    <lineage>
        <taxon>Eukaryota</taxon>
        <taxon>Fungi</taxon>
        <taxon>Dikarya</taxon>
        <taxon>Ascomycota</taxon>
        <taxon>Pezizomycotina</taxon>
        <taxon>Sordariomycetes</taxon>
        <taxon>Hypocreomycetidae</taxon>
        <taxon>Glomerellales</taxon>
        <taxon>Glomerellaceae</taxon>
        <taxon>Colletotrichum</taxon>
    </lineage>
</organism>
<proteinExistence type="predicted"/>
<reference evidence="2 3" key="1">
    <citation type="submission" date="2016-09" db="EMBL/GenBank/DDBJ databases">
        <authorList>
            <person name="Capua I."/>
            <person name="De Benedictis P."/>
            <person name="Joannis T."/>
            <person name="Lombin L.H."/>
            <person name="Cattoli G."/>
        </authorList>
    </citation>
    <scope>NUCLEOTIDE SEQUENCE [LARGE SCALE GENOMIC DNA]</scope>
    <source>
        <strain evidence="2 3">IMI 309357</strain>
    </source>
</reference>
<accession>A0A1G4AXC1</accession>
<comment type="caution">
    <text evidence="2">The sequence shown here is derived from an EMBL/GenBank/DDBJ whole genome shotgun (WGS) entry which is preliminary data.</text>
</comment>
<evidence type="ECO:0000313" key="2">
    <source>
        <dbReference type="EMBL" id="OHE93781.1"/>
    </source>
</evidence>
<feature type="region of interest" description="Disordered" evidence="1">
    <location>
        <begin position="84"/>
        <end position="109"/>
    </location>
</feature>